<proteinExistence type="predicted"/>
<sequence>MALCQLKTVPSSLRPIPQMLQENIQRQKTCRTSSSPNAVETSKVAKASMSPAELVRQLLAKNSNLSCEDSKHDSFFTKPTEEELVAYTQDVVCAVRKRDMAMLRTFLASGRRLHCSNRYGESLLHMACRRGYNDVAKFLLEDAGVPARIKDDFGRTPMHDACWAPQPNYDLIEILFGKDPGLALVADVRGHTPFDYVRKDHWSGWNEFLRGFLSC</sequence>
<organism evidence="2">
    <name type="scientific">Ditylum brightwellii</name>
    <dbReference type="NCBI Taxonomy" id="49249"/>
    <lineage>
        <taxon>Eukaryota</taxon>
        <taxon>Sar</taxon>
        <taxon>Stramenopiles</taxon>
        <taxon>Ochrophyta</taxon>
        <taxon>Bacillariophyta</taxon>
        <taxon>Mediophyceae</taxon>
        <taxon>Lithodesmiophycidae</taxon>
        <taxon>Lithodesmiales</taxon>
        <taxon>Lithodesmiaceae</taxon>
        <taxon>Ditylum</taxon>
    </lineage>
</organism>
<dbReference type="Gene3D" id="1.25.40.20">
    <property type="entry name" value="Ankyrin repeat-containing domain"/>
    <property type="match status" value="1"/>
</dbReference>
<evidence type="ECO:0008006" key="3">
    <source>
        <dbReference type="Google" id="ProtNLM"/>
    </source>
</evidence>
<name>A0A7S4SMA0_9STRA</name>
<dbReference type="InterPro" id="IPR002110">
    <property type="entry name" value="Ankyrin_rpt"/>
</dbReference>
<feature type="repeat" description="ANK" evidence="1">
    <location>
        <begin position="119"/>
        <end position="141"/>
    </location>
</feature>
<dbReference type="Pfam" id="PF12796">
    <property type="entry name" value="Ank_2"/>
    <property type="match status" value="1"/>
</dbReference>
<dbReference type="AlphaFoldDB" id="A0A7S4SMA0"/>
<evidence type="ECO:0000256" key="1">
    <source>
        <dbReference type="PROSITE-ProRule" id="PRU00023"/>
    </source>
</evidence>
<gene>
    <name evidence="2" type="ORF">DBRI00130_LOCUS37381</name>
</gene>
<evidence type="ECO:0000313" key="2">
    <source>
        <dbReference type="EMBL" id="CAE4649730.1"/>
    </source>
</evidence>
<dbReference type="SUPFAM" id="SSF48403">
    <property type="entry name" value="Ankyrin repeat"/>
    <property type="match status" value="1"/>
</dbReference>
<reference evidence="2" key="1">
    <citation type="submission" date="2021-01" db="EMBL/GenBank/DDBJ databases">
        <authorList>
            <person name="Corre E."/>
            <person name="Pelletier E."/>
            <person name="Niang G."/>
            <person name="Scheremetjew M."/>
            <person name="Finn R."/>
            <person name="Kale V."/>
            <person name="Holt S."/>
            <person name="Cochrane G."/>
            <person name="Meng A."/>
            <person name="Brown T."/>
            <person name="Cohen L."/>
        </authorList>
    </citation>
    <scope>NUCLEOTIDE SEQUENCE</scope>
    <source>
        <strain evidence="2">GSO104</strain>
    </source>
</reference>
<accession>A0A7S4SMA0</accession>
<keyword evidence="1" id="KW-0040">ANK repeat</keyword>
<dbReference type="PROSITE" id="PS50297">
    <property type="entry name" value="ANK_REP_REGION"/>
    <property type="match status" value="1"/>
</dbReference>
<dbReference type="EMBL" id="HBNS01048644">
    <property type="protein sequence ID" value="CAE4649730.1"/>
    <property type="molecule type" value="Transcribed_RNA"/>
</dbReference>
<dbReference type="InterPro" id="IPR036770">
    <property type="entry name" value="Ankyrin_rpt-contain_sf"/>
</dbReference>
<dbReference type="SMART" id="SM00248">
    <property type="entry name" value="ANK"/>
    <property type="match status" value="2"/>
</dbReference>
<protein>
    <recommendedName>
        <fullName evidence="3">Glutaminase</fullName>
    </recommendedName>
</protein>
<dbReference type="PROSITE" id="PS50088">
    <property type="entry name" value="ANK_REPEAT"/>
    <property type="match status" value="1"/>
</dbReference>